<sequence>MQDIKIKSVGFDEPAVQLLVAENLQDLSERYGGTGDDTPISAADFTPPNGAFLVAALGDELIASAGWRRHGDDAELKRMFTTKAARGRGVARRMLAAIEESAAAAGCKRVILETGDQQPEAVALYESAGYHRIPDFGYYAGHDSVLSYAKAL</sequence>
<dbReference type="EMBL" id="JRTT01000027">
    <property type="protein sequence ID" value="KHD75473.1"/>
    <property type="molecule type" value="Genomic_DNA"/>
</dbReference>
<name>A0A0A6UK77_ACTUT</name>
<reference evidence="4 5" key="1">
    <citation type="submission" date="2014-10" db="EMBL/GenBank/DDBJ databases">
        <title>Draft genome sequence of Actinoplanes utahensis NRRL 12052.</title>
        <authorList>
            <person name="Velasco-Bucheli B."/>
            <person name="del Cerro C."/>
            <person name="Hormigo D."/>
            <person name="Garcia J.L."/>
            <person name="Acebal C."/>
            <person name="Arroyo M."/>
            <person name="de la Mata I."/>
        </authorList>
    </citation>
    <scope>NUCLEOTIDE SEQUENCE [LARGE SCALE GENOMIC DNA]</scope>
    <source>
        <strain evidence="4 5">NRRL 12052</strain>
    </source>
</reference>
<dbReference type="RefSeq" id="WP_043527476.1">
    <property type="nucleotide sequence ID" value="NZ_BAABKU010000031.1"/>
</dbReference>
<dbReference type="PANTHER" id="PTHR43877">
    <property type="entry name" value="AMINOALKYLPHOSPHONATE N-ACETYLTRANSFERASE-RELATED-RELATED"/>
    <property type="match status" value="1"/>
</dbReference>
<dbReference type="InterPro" id="IPR016181">
    <property type="entry name" value="Acyl_CoA_acyltransferase"/>
</dbReference>
<keyword evidence="1 4" id="KW-0808">Transferase</keyword>
<evidence type="ECO:0000256" key="1">
    <source>
        <dbReference type="ARBA" id="ARBA00022679"/>
    </source>
</evidence>
<dbReference type="CDD" id="cd04301">
    <property type="entry name" value="NAT_SF"/>
    <property type="match status" value="1"/>
</dbReference>
<dbReference type="eggNOG" id="COG0456">
    <property type="taxonomic scope" value="Bacteria"/>
</dbReference>
<dbReference type="PROSITE" id="PS51186">
    <property type="entry name" value="GNAT"/>
    <property type="match status" value="1"/>
</dbReference>
<dbReference type="STRING" id="1869.MB27_22935"/>
<dbReference type="InterPro" id="IPR050832">
    <property type="entry name" value="Bact_Acetyltransf"/>
</dbReference>
<dbReference type="SUPFAM" id="SSF55729">
    <property type="entry name" value="Acyl-CoA N-acyltransferases (Nat)"/>
    <property type="match status" value="1"/>
</dbReference>
<evidence type="ECO:0000259" key="3">
    <source>
        <dbReference type="PROSITE" id="PS51186"/>
    </source>
</evidence>
<dbReference type="PANTHER" id="PTHR43877:SF2">
    <property type="entry name" value="AMINOALKYLPHOSPHONATE N-ACETYLTRANSFERASE-RELATED"/>
    <property type="match status" value="1"/>
</dbReference>
<proteinExistence type="predicted"/>
<dbReference type="Proteomes" id="UP000054537">
    <property type="component" value="Unassembled WGS sequence"/>
</dbReference>
<dbReference type="InterPro" id="IPR000182">
    <property type="entry name" value="GNAT_dom"/>
</dbReference>
<evidence type="ECO:0000313" key="5">
    <source>
        <dbReference type="Proteomes" id="UP000054537"/>
    </source>
</evidence>
<protein>
    <submittedName>
        <fullName evidence="4">Acetyltransferase</fullName>
    </submittedName>
</protein>
<feature type="domain" description="N-acetyltransferase" evidence="3">
    <location>
        <begin position="4"/>
        <end position="152"/>
    </location>
</feature>
<keyword evidence="2" id="KW-0012">Acyltransferase</keyword>
<dbReference type="GO" id="GO:0016747">
    <property type="term" value="F:acyltransferase activity, transferring groups other than amino-acyl groups"/>
    <property type="evidence" value="ECO:0007669"/>
    <property type="project" value="InterPro"/>
</dbReference>
<evidence type="ECO:0000256" key="2">
    <source>
        <dbReference type="ARBA" id="ARBA00023315"/>
    </source>
</evidence>
<dbReference type="AlphaFoldDB" id="A0A0A6UK77"/>
<dbReference type="Pfam" id="PF00583">
    <property type="entry name" value="Acetyltransf_1"/>
    <property type="match status" value="1"/>
</dbReference>
<evidence type="ECO:0000313" key="4">
    <source>
        <dbReference type="EMBL" id="KHD75473.1"/>
    </source>
</evidence>
<organism evidence="4 5">
    <name type="scientific">Actinoplanes utahensis</name>
    <dbReference type="NCBI Taxonomy" id="1869"/>
    <lineage>
        <taxon>Bacteria</taxon>
        <taxon>Bacillati</taxon>
        <taxon>Actinomycetota</taxon>
        <taxon>Actinomycetes</taxon>
        <taxon>Micromonosporales</taxon>
        <taxon>Micromonosporaceae</taxon>
        <taxon>Actinoplanes</taxon>
    </lineage>
</organism>
<dbReference type="OrthoDB" id="9803233at2"/>
<keyword evidence="5" id="KW-1185">Reference proteome</keyword>
<accession>A0A0A6UK77</accession>
<gene>
    <name evidence="4" type="ORF">MB27_22935</name>
</gene>
<dbReference type="Gene3D" id="3.40.630.30">
    <property type="match status" value="1"/>
</dbReference>
<comment type="caution">
    <text evidence="4">The sequence shown here is derived from an EMBL/GenBank/DDBJ whole genome shotgun (WGS) entry which is preliminary data.</text>
</comment>